<evidence type="ECO:0000256" key="2">
    <source>
        <dbReference type="SAM" id="Phobius"/>
    </source>
</evidence>
<dbReference type="SMART" id="SM01088">
    <property type="entry name" value="Col_cuticle_N"/>
    <property type="match status" value="1"/>
</dbReference>
<protein>
    <recommendedName>
        <fullName evidence="3">Nematode cuticle collagen N-terminal domain-containing protein</fullName>
    </recommendedName>
</protein>
<keyword evidence="2" id="KW-0812">Transmembrane</keyword>
<evidence type="ECO:0000256" key="1">
    <source>
        <dbReference type="ARBA" id="ARBA00022737"/>
    </source>
</evidence>
<organism evidence="4 5">
    <name type="scientific">Strongylus vulgaris</name>
    <name type="common">Blood worm</name>
    <dbReference type="NCBI Taxonomy" id="40348"/>
    <lineage>
        <taxon>Eukaryota</taxon>
        <taxon>Metazoa</taxon>
        <taxon>Ecdysozoa</taxon>
        <taxon>Nematoda</taxon>
        <taxon>Chromadorea</taxon>
        <taxon>Rhabditida</taxon>
        <taxon>Rhabditina</taxon>
        <taxon>Rhabditomorpha</taxon>
        <taxon>Strongyloidea</taxon>
        <taxon>Strongylidae</taxon>
        <taxon>Strongylus</taxon>
    </lineage>
</organism>
<feature type="transmembrane region" description="Helical" evidence="2">
    <location>
        <begin position="12"/>
        <end position="33"/>
    </location>
</feature>
<keyword evidence="1" id="KW-0677">Repeat</keyword>
<evidence type="ECO:0000259" key="3">
    <source>
        <dbReference type="SMART" id="SM01088"/>
    </source>
</evidence>
<evidence type="ECO:0000313" key="4">
    <source>
        <dbReference type="EMBL" id="VDM81896.1"/>
    </source>
</evidence>
<accession>A0A3P7JEW7</accession>
<sequence>MFAVETIRRTGVIVCILSFVSMAILLVTVMNIYERANTFHSEAMARSQAFAKKSQVIWAEMSEINRVHRIPRDYGSVSTAEELKKGVLHKCS</sequence>
<dbReference type="OrthoDB" id="8939548at2759"/>
<dbReference type="Pfam" id="PF01484">
    <property type="entry name" value="Col_cuticle_N"/>
    <property type="match status" value="1"/>
</dbReference>
<name>A0A3P7JEW7_STRVU</name>
<feature type="domain" description="Nematode cuticle collagen N-terminal" evidence="3">
    <location>
        <begin position="9"/>
        <end position="61"/>
    </location>
</feature>
<dbReference type="AlphaFoldDB" id="A0A3P7JEW7"/>
<keyword evidence="2" id="KW-1133">Transmembrane helix</keyword>
<dbReference type="Proteomes" id="UP000270094">
    <property type="component" value="Unassembled WGS sequence"/>
</dbReference>
<keyword evidence="2" id="KW-0472">Membrane</keyword>
<dbReference type="InterPro" id="IPR002486">
    <property type="entry name" value="Col_cuticle_N"/>
</dbReference>
<proteinExistence type="predicted"/>
<feature type="non-terminal residue" evidence="4">
    <location>
        <position position="92"/>
    </location>
</feature>
<gene>
    <name evidence="4" type="ORF">SVUK_LOCUS16894</name>
</gene>
<reference evidence="4 5" key="1">
    <citation type="submission" date="2018-11" db="EMBL/GenBank/DDBJ databases">
        <authorList>
            <consortium name="Pathogen Informatics"/>
        </authorList>
    </citation>
    <scope>NUCLEOTIDE SEQUENCE [LARGE SCALE GENOMIC DNA]</scope>
</reference>
<keyword evidence="5" id="KW-1185">Reference proteome</keyword>
<dbReference type="EMBL" id="UYYB01115098">
    <property type="protein sequence ID" value="VDM81896.1"/>
    <property type="molecule type" value="Genomic_DNA"/>
</dbReference>
<evidence type="ECO:0000313" key="5">
    <source>
        <dbReference type="Proteomes" id="UP000270094"/>
    </source>
</evidence>
<dbReference type="GO" id="GO:0042302">
    <property type="term" value="F:structural constituent of cuticle"/>
    <property type="evidence" value="ECO:0007669"/>
    <property type="project" value="InterPro"/>
</dbReference>